<gene>
    <name evidence="3" type="ORF">NCGR_LOCUS21868</name>
</gene>
<keyword evidence="4" id="KW-1185">Reference proteome</keyword>
<evidence type="ECO:0000313" key="4">
    <source>
        <dbReference type="Proteomes" id="UP000604825"/>
    </source>
</evidence>
<sequence length="251" mass="26375">MDQKWAVSPSSSPADLTVMSYRTAAASIAGRIAAAGNLRAQQARGFLLRRGFLPAAAACDKQALPRPRARGGSNDRSIDPSSSVPHPSGHPDSGERWKAMKAAGDATRCPEVPRRCHHCAGPLSKDMETSSWTVPPLVRDSFSMIGLALGGIAGAFYGFNHVMPVVRRHIKGPMWMHFFVGAPPVIVFSSACAGLAGGTIPATAQLVTSSYHAVSSHSFARSSSHVAAHSPSFAPSASHDDMHKAKSSSPL</sequence>
<dbReference type="OrthoDB" id="1931581at2759"/>
<keyword evidence="2" id="KW-0812">Transmembrane</keyword>
<dbReference type="EMBL" id="CAJGYO010000005">
    <property type="protein sequence ID" value="CAD6232125.1"/>
    <property type="molecule type" value="Genomic_DNA"/>
</dbReference>
<dbReference type="Proteomes" id="UP000604825">
    <property type="component" value="Unassembled WGS sequence"/>
</dbReference>
<name>A0A811NXR2_9POAL</name>
<reference evidence="3" key="1">
    <citation type="submission" date="2020-10" db="EMBL/GenBank/DDBJ databases">
        <authorList>
            <person name="Han B."/>
            <person name="Lu T."/>
            <person name="Zhao Q."/>
            <person name="Huang X."/>
            <person name="Zhao Y."/>
        </authorList>
    </citation>
    <scope>NUCLEOTIDE SEQUENCE</scope>
</reference>
<proteinExistence type="predicted"/>
<feature type="region of interest" description="Disordered" evidence="1">
    <location>
        <begin position="230"/>
        <end position="251"/>
    </location>
</feature>
<protein>
    <submittedName>
        <fullName evidence="3">Uncharacterized protein</fullName>
    </submittedName>
</protein>
<dbReference type="PANTHER" id="PTHR34459">
    <property type="entry name" value="OS01G0264500 PROTEIN"/>
    <property type="match status" value="1"/>
</dbReference>
<feature type="region of interest" description="Disordered" evidence="1">
    <location>
        <begin position="63"/>
        <end position="102"/>
    </location>
</feature>
<evidence type="ECO:0000256" key="1">
    <source>
        <dbReference type="SAM" id="MobiDB-lite"/>
    </source>
</evidence>
<keyword evidence="2" id="KW-1133">Transmembrane helix</keyword>
<feature type="transmembrane region" description="Helical" evidence="2">
    <location>
        <begin position="175"/>
        <end position="196"/>
    </location>
</feature>
<evidence type="ECO:0000256" key="2">
    <source>
        <dbReference type="SAM" id="Phobius"/>
    </source>
</evidence>
<dbReference type="PANTHER" id="PTHR34459:SF3">
    <property type="entry name" value="OS01G0264500 PROTEIN"/>
    <property type="match status" value="1"/>
</dbReference>
<comment type="caution">
    <text evidence="3">The sequence shown here is derived from an EMBL/GenBank/DDBJ whole genome shotgun (WGS) entry which is preliminary data.</text>
</comment>
<dbReference type="AlphaFoldDB" id="A0A811NXR2"/>
<feature type="compositionally biased region" description="Low complexity" evidence="1">
    <location>
        <begin position="79"/>
        <end position="91"/>
    </location>
</feature>
<organism evidence="3 4">
    <name type="scientific">Miscanthus lutarioriparius</name>
    <dbReference type="NCBI Taxonomy" id="422564"/>
    <lineage>
        <taxon>Eukaryota</taxon>
        <taxon>Viridiplantae</taxon>
        <taxon>Streptophyta</taxon>
        <taxon>Embryophyta</taxon>
        <taxon>Tracheophyta</taxon>
        <taxon>Spermatophyta</taxon>
        <taxon>Magnoliopsida</taxon>
        <taxon>Liliopsida</taxon>
        <taxon>Poales</taxon>
        <taxon>Poaceae</taxon>
        <taxon>PACMAD clade</taxon>
        <taxon>Panicoideae</taxon>
        <taxon>Andropogonodae</taxon>
        <taxon>Andropogoneae</taxon>
        <taxon>Saccharinae</taxon>
        <taxon>Miscanthus</taxon>
    </lineage>
</organism>
<evidence type="ECO:0000313" key="3">
    <source>
        <dbReference type="EMBL" id="CAD6232125.1"/>
    </source>
</evidence>
<keyword evidence="2" id="KW-0472">Membrane</keyword>
<feature type="transmembrane region" description="Helical" evidence="2">
    <location>
        <begin position="142"/>
        <end position="163"/>
    </location>
</feature>
<accession>A0A811NXR2</accession>